<name>A0AAV5IBN7_9ROSI</name>
<dbReference type="Pfam" id="PF03016">
    <property type="entry name" value="Exostosin_GT47"/>
    <property type="match status" value="1"/>
</dbReference>
<keyword evidence="3" id="KW-0808">Transferase</keyword>
<feature type="domain" description="Exostosin GT47" evidence="6">
    <location>
        <begin position="179"/>
        <end position="268"/>
    </location>
</feature>
<evidence type="ECO:0000313" key="8">
    <source>
        <dbReference type="Proteomes" id="UP001054252"/>
    </source>
</evidence>
<dbReference type="Proteomes" id="UP001054252">
    <property type="component" value="Unassembled WGS sequence"/>
</dbReference>
<keyword evidence="3" id="KW-0328">Glycosyltransferase</keyword>
<dbReference type="InterPro" id="IPR004263">
    <property type="entry name" value="Exostosin"/>
</dbReference>
<dbReference type="PANTHER" id="PTHR11062:SF117">
    <property type="entry name" value="XYLOGLUCAN-SPECIFIC GALACTURONOSYLTRANSFERASE 1"/>
    <property type="match status" value="1"/>
</dbReference>
<dbReference type="GO" id="GO:0016757">
    <property type="term" value="F:glycosyltransferase activity"/>
    <property type="evidence" value="ECO:0007669"/>
    <property type="project" value="UniProtKB-KW"/>
</dbReference>
<keyword evidence="8" id="KW-1185">Reference proteome</keyword>
<evidence type="ECO:0000313" key="7">
    <source>
        <dbReference type="EMBL" id="GKU95282.1"/>
    </source>
</evidence>
<dbReference type="GO" id="GO:0000139">
    <property type="term" value="C:Golgi membrane"/>
    <property type="evidence" value="ECO:0007669"/>
    <property type="project" value="UniProtKB-SubCell"/>
</dbReference>
<sequence length="278" mass="31633">MGDIMLTRVLPGGSINTGILSVSNRYDVARMPTIEEGHNSAVLIARDARQEGVIHRFNFRRRADGGYAKQTITGYSTICTASELPVPVIHNGSVDVAGDDHPDPVMVANASKIRRDKRIVNAVKDVEKQLQAQRSWASDENHARCDGRMKGRENRFPSLGKDGITLTKSPVFPGAHARVLKHPCRDYDENEAKLFYVPFYAGLHILRWHFKNVSNDVKDALSLELMKWLENKRPWLRKPGEDHVFVLGKISWDFRRRDDSPWGSRFLRLDQLQNPIKL</sequence>
<evidence type="ECO:0000259" key="6">
    <source>
        <dbReference type="Pfam" id="PF03016"/>
    </source>
</evidence>
<evidence type="ECO:0000256" key="5">
    <source>
        <dbReference type="ARBA" id="ARBA00023034"/>
    </source>
</evidence>
<dbReference type="PANTHER" id="PTHR11062">
    <property type="entry name" value="EXOSTOSIN HEPARAN SULFATE GLYCOSYLTRANSFERASE -RELATED"/>
    <property type="match status" value="1"/>
</dbReference>
<dbReference type="EMBL" id="BPVZ01000009">
    <property type="protein sequence ID" value="GKU95282.1"/>
    <property type="molecule type" value="Genomic_DNA"/>
</dbReference>
<evidence type="ECO:0000256" key="4">
    <source>
        <dbReference type="ARBA" id="ARBA00022968"/>
    </source>
</evidence>
<comment type="subcellular location">
    <subcellularLocation>
        <location evidence="1">Golgi apparatus membrane</location>
        <topology evidence="1">Single-pass type II membrane protein</topology>
    </subcellularLocation>
</comment>
<dbReference type="AlphaFoldDB" id="A0AAV5IBN7"/>
<reference evidence="7 8" key="1">
    <citation type="journal article" date="2021" name="Commun. Biol.">
        <title>The genome of Shorea leprosula (Dipterocarpaceae) highlights the ecological relevance of drought in aseasonal tropical rainforests.</title>
        <authorList>
            <person name="Ng K.K.S."/>
            <person name="Kobayashi M.J."/>
            <person name="Fawcett J.A."/>
            <person name="Hatakeyama M."/>
            <person name="Paape T."/>
            <person name="Ng C.H."/>
            <person name="Ang C.C."/>
            <person name="Tnah L.H."/>
            <person name="Lee C.T."/>
            <person name="Nishiyama T."/>
            <person name="Sese J."/>
            <person name="O'Brien M.J."/>
            <person name="Copetti D."/>
            <person name="Mohd Noor M.I."/>
            <person name="Ong R.C."/>
            <person name="Putra M."/>
            <person name="Sireger I.Z."/>
            <person name="Indrioko S."/>
            <person name="Kosugi Y."/>
            <person name="Izuno A."/>
            <person name="Isagi Y."/>
            <person name="Lee S.L."/>
            <person name="Shimizu K.K."/>
        </authorList>
    </citation>
    <scope>NUCLEOTIDE SEQUENCE [LARGE SCALE GENOMIC DNA]</scope>
    <source>
        <strain evidence="7">214</strain>
    </source>
</reference>
<dbReference type="InterPro" id="IPR040911">
    <property type="entry name" value="Exostosin_GT47"/>
</dbReference>
<evidence type="ECO:0000256" key="3">
    <source>
        <dbReference type="ARBA" id="ARBA00022676"/>
    </source>
</evidence>
<evidence type="ECO:0000256" key="1">
    <source>
        <dbReference type="ARBA" id="ARBA00004323"/>
    </source>
</evidence>
<comment type="caution">
    <text evidence="7">The sequence shown here is derived from an EMBL/GenBank/DDBJ whole genome shotgun (WGS) entry which is preliminary data.</text>
</comment>
<keyword evidence="5" id="KW-0333">Golgi apparatus</keyword>
<keyword evidence="4" id="KW-0812">Transmembrane</keyword>
<evidence type="ECO:0000256" key="2">
    <source>
        <dbReference type="ARBA" id="ARBA00010271"/>
    </source>
</evidence>
<proteinExistence type="inferred from homology"/>
<protein>
    <recommendedName>
        <fullName evidence="6">Exostosin GT47 domain-containing protein</fullName>
    </recommendedName>
</protein>
<gene>
    <name evidence="7" type="ORF">SLEP1_g8660</name>
</gene>
<organism evidence="7 8">
    <name type="scientific">Rubroshorea leprosula</name>
    <dbReference type="NCBI Taxonomy" id="152421"/>
    <lineage>
        <taxon>Eukaryota</taxon>
        <taxon>Viridiplantae</taxon>
        <taxon>Streptophyta</taxon>
        <taxon>Embryophyta</taxon>
        <taxon>Tracheophyta</taxon>
        <taxon>Spermatophyta</taxon>
        <taxon>Magnoliopsida</taxon>
        <taxon>eudicotyledons</taxon>
        <taxon>Gunneridae</taxon>
        <taxon>Pentapetalae</taxon>
        <taxon>rosids</taxon>
        <taxon>malvids</taxon>
        <taxon>Malvales</taxon>
        <taxon>Dipterocarpaceae</taxon>
        <taxon>Rubroshorea</taxon>
    </lineage>
</organism>
<accession>A0AAV5IBN7</accession>
<comment type="similarity">
    <text evidence="2">Belongs to the glycosyltransferase 47 family.</text>
</comment>
<keyword evidence="4" id="KW-0735">Signal-anchor</keyword>